<sequence>MADTNFVVEMKNSDVKAENSDTEEQKSNSESDGQESAWIRKIRSGLKARSGQNAGGDVPIKKLAAPLRKPVACYTPQQWQFGLHNRDPQASSSESEVLKISLAAACKLNSDDAWDEFCADVVDNPADMMLKSYGIYSSVPELSPKESQYLLTLDALTLVLVLSSSRRMPRSERDLFMGWLVPGGFNIAALVKYGVAYCRFLDDLYLCENQIPMALMKKAIMALMKKAIMALMKKAISKCYGLLPEESRHLRLRELGNPDCNVTKKLLDRILKSVTIVMCTMFFAEPFHKKRELVWNLIDVNYEVGELENCAHVFACVHKVITTCMQSTTPDKADTELFAPDVHQQSESHLTVGTPPIAVTTTFGRAKQFFATCSKKLASVIATIFRFSTETATEEAFSYFEVIQSATDLKKAGLQIKGIPGMVNEVAFKDSCLYLPIMSQVCDIESYIFNMAAYEYWSTSPPFPFMDYVLLLSQLIKTPEDVSYLVDCDVIRTHLGTQQSIFQMWERLQIGIWYPPYSNQYRVDIVDPINRHCASALNKMRFEFYDTFCSKPWLLISVISAIILLVATLIQTYVLVTGSDKMQPHYPRGG</sequence>
<feature type="region of interest" description="Disordered" evidence="1">
    <location>
        <begin position="1"/>
        <end position="37"/>
    </location>
</feature>
<accession>A0ABP0XGD5</accession>
<dbReference type="EMBL" id="OZ020103">
    <property type="protein sequence ID" value="CAK9278184.1"/>
    <property type="molecule type" value="Genomic_DNA"/>
</dbReference>
<feature type="transmembrane region" description="Helical" evidence="2">
    <location>
        <begin position="553"/>
        <end position="576"/>
    </location>
</feature>
<keyword evidence="2" id="KW-1133">Transmembrane helix</keyword>
<evidence type="ECO:0000313" key="3">
    <source>
        <dbReference type="EMBL" id="CAK9278184.1"/>
    </source>
</evidence>
<keyword evidence="2" id="KW-0812">Transmembrane</keyword>
<evidence type="ECO:0000256" key="1">
    <source>
        <dbReference type="SAM" id="MobiDB-lite"/>
    </source>
</evidence>
<keyword evidence="2" id="KW-0472">Membrane</keyword>
<evidence type="ECO:0000313" key="4">
    <source>
        <dbReference type="Proteomes" id="UP001497444"/>
    </source>
</evidence>
<dbReference type="PANTHER" id="PTHR31549">
    <property type="entry name" value="PROTEIN, PUTATIVE (DUF247)-RELATED-RELATED"/>
    <property type="match status" value="1"/>
</dbReference>
<gene>
    <name evidence="3" type="ORF">CSSPJE1EN1_LOCUS23662</name>
</gene>
<reference evidence="3" key="1">
    <citation type="submission" date="2024-02" db="EMBL/GenBank/DDBJ databases">
        <authorList>
            <consortium name="ELIXIR-Norway"/>
            <consortium name="Elixir Norway"/>
        </authorList>
    </citation>
    <scope>NUCLEOTIDE SEQUENCE</scope>
</reference>
<evidence type="ECO:0000256" key="2">
    <source>
        <dbReference type="SAM" id="Phobius"/>
    </source>
</evidence>
<dbReference type="PANTHER" id="PTHR31549:SF25">
    <property type="entry name" value="PROTEIN, PUTATIVE (DUF247)-RELATED"/>
    <property type="match status" value="1"/>
</dbReference>
<feature type="compositionally biased region" description="Basic and acidic residues" evidence="1">
    <location>
        <begin position="11"/>
        <end position="29"/>
    </location>
</feature>
<protein>
    <submittedName>
        <fullName evidence="3">Uncharacterized protein</fullName>
    </submittedName>
</protein>
<organism evidence="3 4">
    <name type="scientific">Sphagnum jensenii</name>
    <dbReference type="NCBI Taxonomy" id="128206"/>
    <lineage>
        <taxon>Eukaryota</taxon>
        <taxon>Viridiplantae</taxon>
        <taxon>Streptophyta</taxon>
        <taxon>Embryophyta</taxon>
        <taxon>Bryophyta</taxon>
        <taxon>Sphagnophytina</taxon>
        <taxon>Sphagnopsida</taxon>
        <taxon>Sphagnales</taxon>
        <taxon>Sphagnaceae</taxon>
        <taxon>Sphagnum</taxon>
    </lineage>
</organism>
<name>A0ABP0XGD5_9BRYO</name>
<dbReference type="InterPro" id="IPR004158">
    <property type="entry name" value="DUF247_pln"/>
</dbReference>
<feature type="transmembrane region" description="Helical" evidence="2">
    <location>
        <begin position="175"/>
        <end position="195"/>
    </location>
</feature>
<dbReference type="Pfam" id="PF03140">
    <property type="entry name" value="DUF247"/>
    <property type="match status" value="1"/>
</dbReference>
<keyword evidence="4" id="KW-1185">Reference proteome</keyword>
<dbReference type="Proteomes" id="UP001497444">
    <property type="component" value="Chromosome 8"/>
</dbReference>
<proteinExistence type="predicted"/>